<dbReference type="PRINTS" id="PR00455">
    <property type="entry name" value="HTHTETR"/>
</dbReference>
<protein>
    <recommendedName>
        <fullName evidence="4">HTH tetR-type domain-containing protein</fullName>
    </recommendedName>
</protein>
<dbReference type="PROSITE" id="PS50977">
    <property type="entry name" value="HTH_TETR_2"/>
    <property type="match status" value="1"/>
</dbReference>
<evidence type="ECO:0000256" key="2">
    <source>
        <dbReference type="ARBA" id="ARBA00023125"/>
    </source>
</evidence>
<dbReference type="Gene3D" id="1.10.357.10">
    <property type="entry name" value="Tetracycline Repressor, domain 2"/>
    <property type="match status" value="1"/>
</dbReference>
<evidence type="ECO:0000259" key="4">
    <source>
        <dbReference type="PROSITE" id="PS50977"/>
    </source>
</evidence>
<dbReference type="Pfam" id="PF17932">
    <property type="entry name" value="TetR_C_24"/>
    <property type="match status" value="1"/>
</dbReference>
<dbReference type="PANTHER" id="PTHR47506">
    <property type="entry name" value="TRANSCRIPTIONAL REGULATORY PROTEIN"/>
    <property type="match status" value="1"/>
</dbReference>
<accession>A0A3B0RIB9</accession>
<evidence type="ECO:0000313" key="5">
    <source>
        <dbReference type="EMBL" id="VAV91582.1"/>
    </source>
</evidence>
<reference evidence="5" key="1">
    <citation type="submission" date="2018-06" db="EMBL/GenBank/DDBJ databases">
        <authorList>
            <person name="Zhirakovskaya E."/>
        </authorList>
    </citation>
    <scope>NUCLEOTIDE SEQUENCE</scope>
</reference>
<dbReference type="InterPro" id="IPR001647">
    <property type="entry name" value="HTH_TetR"/>
</dbReference>
<dbReference type="Pfam" id="PF00440">
    <property type="entry name" value="TetR_N"/>
    <property type="match status" value="1"/>
</dbReference>
<dbReference type="InterPro" id="IPR041490">
    <property type="entry name" value="KstR2_TetR_C"/>
</dbReference>
<keyword evidence="2" id="KW-0238">DNA-binding</keyword>
<proteinExistence type="predicted"/>
<organism evidence="5">
    <name type="scientific">hydrothermal vent metagenome</name>
    <dbReference type="NCBI Taxonomy" id="652676"/>
    <lineage>
        <taxon>unclassified sequences</taxon>
        <taxon>metagenomes</taxon>
        <taxon>ecological metagenomes</taxon>
    </lineage>
</organism>
<dbReference type="SUPFAM" id="SSF46689">
    <property type="entry name" value="Homeodomain-like"/>
    <property type="match status" value="1"/>
</dbReference>
<dbReference type="PANTHER" id="PTHR47506:SF1">
    <property type="entry name" value="HTH-TYPE TRANSCRIPTIONAL REGULATOR YJDC"/>
    <property type="match status" value="1"/>
</dbReference>
<dbReference type="GO" id="GO:0003677">
    <property type="term" value="F:DNA binding"/>
    <property type="evidence" value="ECO:0007669"/>
    <property type="project" value="UniProtKB-KW"/>
</dbReference>
<dbReference type="InterPro" id="IPR009057">
    <property type="entry name" value="Homeodomain-like_sf"/>
</dbReference>
<gene>
    <name evidence="5" type="ORF">MNBD_ALPHA02-2543</name>
</gene>
<keyword evidence="3" id="KW-0804">Transcription</keyword>
<keyword evidence="1" id="KW-0805">Transcription regulation</keyword>
<evidence type="ECO:0000256" key="3">
    <source>
        <dbReference type="ARBA" id="ARBA00023163"/>
    </source>
</evidence>
<sequence length="202" mass="22950">MTSQAAIDKRLTGLDEILDKSAQLMARLGYHGTSMRDLAGVTGRSLSGLYHYFSDKEELLFLINQRGFTSLLAMTNDLLARDMTPAERLARLIGNHVSYFIDHLSEMRIMTSGGMEMNDERSRILRELKQEYTRLARKIVGDYMRAESGADYAENILSRKTFLLYGMMNWIFGWYSAGEHGTAQQVSEDIFRTFTKGCCAAE</sequence>
<dbReference type="EMBL" id="UOED01000068">
    <property type="protein sequence ID" value="VAV91582.1"/>
    <property type="molecule type" value="Genomic_DNA"/>
</dbReference>
<dbReference type="Gene3D" id="1.10.10.60">
    <property type="entry name" value="Homeodomain-like"/>
    <property type="match status" value="1"/>
</dbReference>
<feature type="domain" description="HTH tetR-type" evidence="4">
    <location>
        <begin position="11"/>
        <end position="71"/>
    </location>
</feature>
<evidence type="ECO:0000256" key="1">
    <source>
        <dbReference type="ARBA" id="ARBA00023015"/>
    </source>
</evidence>
<dbReference type="AlphaFoldDB" id="A0A3B0RIB9"/>
<name>A0A3B0RIB9_9ZZZZ</name>